<protein>
    <submittedName>
        <fullName evidence="3">Tripartite tricarboxylate transporter TctB family protein</fullName>
    </submittedName>
</protein>
<gene>
    <name evidence="3" type="ORF">M3202_09420</name>
</gene>
<dbReference type="Pfam" id="PF07331">
    <property type="entry name" value="TctB"/>
    <property type="match status" value="1"/>
</dbReference>
<proteinExistence type="predicted"/>
<feature type="transmembrane region" description="Helical" evidence="1">
    <location>
        <begin position="90"/>
        <end position="107"/>
    </location>
</feature>
<name>A0A9X2INL1_9BACI</name>
<keyword evidence="1" id="KW-1133">Transmembrane helix</keyword>
<evidence type="ECO:0000259" key="2">
    <source>
        <dbReference type="Pfam" id="PF07331"/>
    </source>
</evidence>
<dbReference type="AlphaFoldDB" id="A0A9X2INL1"/>
<dbReference type="RefSeq" id="WP_251223095.1">
    <property type="nucleotide sequence ID" value="NZ_JAMBOL010000006.1"/>
</dbReference>
<organism evidence="3 4">
    <name type="scientific">Halalkalibacter oceani</name>
    <dbReference type="NCBI Taxonomy" id="1653776"/>
    <lineage>
        <taxon>Bacteria</taxon>
        <taxon>Bacillati</taxon>
        <taxon>Bacillota</taxon>
        <taxon>Bacilli</taxon>
        <taxon>Bacillales</taxon>
        <taxon>Bacillaceae</taxon>
        <taxon>Halalkalibacter</taxon>
    </lineage>
</organism>
<comment type="caution">
    <text evidence="3">The sequence shown here is derived from an EMBL/GenBank/DDBJ whole genome shotgun (WGS) entry which is preliminary data.</text>
</comment>
<feature type="transmembrane region" description="Helical" evidence="1">
    <location>
        <begin position="137"/>
        <end position="156"/>
    </location>
</feature>
<dbReference type="InterPro" id="IPR009936">
    <property type="entry name" value="DUF1468"/>
</dbReference>
<dbReference type="Proteomes" id="UP001139179">
    <property type="component" value="Unassembled WGS sequence"/>
</dbReference>
<keyword evidence="4" id="KW-1185">Reference proteome</keyword>
<feature type="domain" description="DUF1468" evidence="2">
    <location>
        <begin position="20"/>
        <end position="159"/>
    </location>
</feature>
<feature type="transmembrane region" description="Helical" evidence="1">
    <location>
        <begin position="48"/>
        <end position="69"/>
    </location>
</feature>
<evidence type="ECO:0000313" key="3">
    <source>
        <dbReference type="EMBL" id="MCM3714305.1"/>
    </source>
</evidence>
<sequence>MSRFFHRYGEVLVTGSIFFVSLILIVTVQLHIRISPLRDSGESVGPQFWPMLLLVLLCALSAVTFIRAIKKKRQESVDEQEETAYIQQFTNGRLLAIVAAIFFYLLLLPYLGFIVMTAVFSVVCGVIMKMKRLKNIAFSLIALVFLTYVFGNFLTIPLPRGVGILREASYFFY</sequence>
<accession>A0A9X2INL1</accession>
<keyword evidence="1" id="KW-0812">Transmembrane</keyword>
<evidence type="ECO:0000256" key="1">
    <source>
        <dbReference type="SAM" id="Phobius"/>
    </source>
</evidence>
<reference evidence="3" key="1">
    <citation type="submission" date="2022-05" db="EMBL/GenBank/DDBJ databases">
        <title>Comparative Genomics of Spacecraft Associated Microbes.</title>
        <authorList>
            <person name="Tran M.T."/>
            <person name="Wright A."/>
            <person name="Seuylemezian A."/>
            <person name="Eisen J."/>
            <person name="Coil D."/>
        </authorList>
    </citation>
    <scope>NUCLEOTIDE SEQUENCE</scope>
    <source>
        <strain evidence="3">214.1.1</strain>
    </source>
</reference>
<dbReference type="EMBL" id="JAMBOL010000006">
    <property type="protein sequence ID" value="MCM3714305.1"/>
    <property type="molecule type" value="Genomic_DNA"/>
</dbReference>
<feature type="transmembrane region" description="Helical" evidence="1">
    <location>
        <begin position="12"/>
        <end position="32"/>
    </location>
</feature>
<keyword evidence="1" id="KW-0472">Membrane</keyword>
<evidence type="ECO:0000313" key="4">
    <source>
        <dbReference type="Proteomes" id="UP001139179"/>
    </source>
</evidence>